<comment type="caution">
    <text evidence="2">The sequence shown here is derived from an EMBL/GenBank/DDBJ whole genome shotgun (WGS) entry which is preliminary data.</text>
</comment>
<feature type="transmembrane region" description="Helical" evidence="1">
    <location>
        <begin position="105"/>
        <end position="125"/>
    </location>
</feature>
<evidence type="ECO:0000313" key="3">
    <source>
        <dbReference type="Proteomes" id="UP000239415"/>
    </source>
</evidence>
<reference evidence="2 3" key="1">
    <citation type="submission" date="2018-03" db="EMBL/GenBank/DDBJ databases">
        <title>Genomic Encyclopedia of Archaeal and Bacterial Type Strains, Phase II (KMG-II): from individual species to whole genera.</title>
        <authorList>
            <person name="Goeker M."/>
        </authorList>
    </citation>
    <scope>NUCLEOTIDE SEQUENCE [LARGE SCALE GENOMIC DNA]</scope>
    <source>
        <strain evidence="2 3">DSM 43146</strain>
    </source>
</reference>
<dbReference type="EMBL" id="PVMZ01000020">
    <property type="protein sequence ID" value="PRX16255.1"/>
    <property type="molecule type" value="Genomic_DNA"/>
</dbReference>
<keyword evidence="1" id="KW-0812">Transmembrane</keyword>
<evidence type="ECO:0000256" key="1">
    <source>
        <dbReference type="SAM" id="Phobius"/>
    </source>
</evidence>
<evidence type="ECO:0000313" key="2">
    <source>
        <dbReference type="EMBL" id="PRX16255.1"/>
    </source>
</evidence>
<sequence>MPSNSATVRHVALDAPLLLLAYGLLHLVDGLDGAYGPGLAQNLSYLAFLAAMVLFGVFAAAVRPLVPPGARTVAAIAATVTLAGTACFLWAIAGDLTGAFPDATPVRIAGLLLLALGMLTLLGLLVAARRTPAWSPLLFGAGIAAIIINVGYLPLGALIILAALAPLARPAPSRVVPAARRAPTGMEVKRLERVASK</sequence>
<proteinExistence type="predicted"/>
<dbReference type="RefSeq" id="WP_106327237.1">
    <property type="nucleotide sequence ID" value="NZ_BOMO01000133.1"/>
</dbReference>
<dbReference type="OrthoDB" id="3539663at2"/>
<organism evidence="2 3">
    <name type="scientific">Actinoplanes italicus</name>
    <dbReference type="NCBI Taxonomy" id="113567"/>
    <lineage>
        <taxon>Bacteria</taxon>
        <taxon>Bacillati</taxon>
        <taxon>Actinomycetota</taxon>
        <taxon>Actinomycetes</taxon>
        <taxon>Micromonosporales</taxon>
        <taxon>Micromonosporaceae</taxon>
        <taxon>Actinoplanes</taxon>
    </lineage>
</organism>
<name>A0A2T0K122_9ACTN</name>
<dbReference type="AlphaFoldDB" id="A0A2T0K122"/>
<keyword evidence="1" id="KW-1133">Transmembrane helix</keyword>
<keyword evidence="1" id="KW-0472">Membrane</keyword>
<protein>
    <submittedName>
        <fullName evidence="2">Uncharacterized protein</fullName>
    </submittedName>
</protein>
<feature type="transmembrane region" description="Helical" evidence="1">
    <location>
        <begin position="73"/>
        <end position="93"/>
    </location>
</feature>
<keyword evidence="3" id="KW-1185">Reference proteome</keyword>
<dbReference type="Proteomes" id="UP000239415">
    <property type="component" value="Unassembled WGS sequence"/>
</dbReference>
<feature type="transmembrane region" description="Helical" evidence="1">
    <location>
        <begin position="46"/>
        <end position="66"/>
    </location>
</feature>
<feature type="transmembrane region" description="Helical" evidence="1">
    <location>
        <begin position="137"/>
        <end position="165"/>
    </location>
</feature>
<gene>
    <name evidence="2" type="ORF">CLV67_12070</name>
</gene>
<accession>A0A2T0K122</accession>